<keyword evidence="8" id="KW-1185">Reference proteome</keyword>
<evidence type="ECO:0000256" key="1">
    <source>
        <dbReference type="ARBA" id="ARBA00004370"/>
    </source>
</evidence>
<dbReference type="OrthoDB" id="5362812at2"/>
<dbReference type="Proteomes" id="UP000594749">
    <property type="component" value="Chromosome"/>
</dbReference>
<reference evidence="7 8" key="1">
    <citation type="submission" date="2020-10" db="EMBL/GenBank/DDBJ databases">
        <title>Campylobacter and Helicobacter PacBio genomes.</title>
        <authorList>
            <person name="Lane C."/>
        </authorList>
    </citation>
    <scope>NUCLEOTIDE SEQUENCE [LARGE SCALE GENOMIC DNA]</scope>
    <source>
        <strain evidence="7 8">2016D-0077</strain>
    </source>
</reference>
<evidence type="ECO:0000256" key="5">
    <source>
        <dbReference type="SAM" id="Phobius"/>
    </source>
</evidence>
<feature type="transmembrane region" description="Helical" evidence="5">
    <location>
        <begin position="87"/>
        <end position="109"/>
    </location>
</feature>
<accession>A0A7M1LDW0</accession>
<feature type="domain" description="TMEM205-like" evidence="6">
    <location>
        <begin position="11"/>
        <end position="120"/>
    </location>
</feature>
<dbReference type="InterPro" id="IPR025423">
    <property type="entry name" value="TMEM205-like"/>
</dbReference>
<gene>
    <name evidence="7" type="ORF">IMC76_05925</name>
</gene>
<keyword evidence="2 5" id="KW-0812">Transmembrane</keyword>
<dbReference type="Pfam" id="PF13664">
    <property type="entry name" value="DUF4149"/>
    <property type="match status" value="1"/>
</dbReference>
<keyword evidence="4 5" id="KW-0472">Membrane</keyword>
<sequence>MRKILNIYLFLLALLVGLEISAGAFVAPVIFYPDELIGKGVLTHFQSGILMSEIFVRFNNVLLFVSAVAFIYEAVNLAKSKNESFNLRFSTFMLAFINALLAASFVFYFTDYILEAQKLGPEATIESESFAKMHGASEWVMKIMLFAQTILFFIRFPRKVEY</sequence>
<feature type="transmembrane region" description="Helical" evidence="5">
    <location>
        <begin position="54"/>
        <end position="75"/>
    </location>
</feature>
<evidence type="ECO:0000259" key="6">
    <source>
        <dbReference type="Pfam" id="PF13664"/>
    </source>
</evidence>
<proteinExistence type="predicted"/>
<organism evidence="7 8">
    <name type="scientific">Campylobacter corcagiensis</name>
    <dbReference type="NCBI Taxonomy" id="1448857"/>
    <lineage>
        <taxon>Bacteria</taxon>
        <taxon>Pseudomonadati</taxon>
        <taxon>Campylobacterota</taxon>
        <taxon>Epsilonproteobacteria</taxon>
        <taxon>Campylobacterales</taxon>
        <taxon>Campylobacteraceae</taxon>
        <taxon>Campylobacter</taxon>
    </lineage>
</organism>
<keyword evidence="3 5" id="KW-1133">Transmembrane helix</keyword>
<dbReference type="RefSeq" id="WP_034971505.1">
    <property type="nucleotide sequence ID" value="NZ_CP053842.1"/>
</dbReference>
<comment type="subcellular location">
    <subcellularLocation>
        <location evidence="1">Membrane</location>
    </subcellularLocation>
</comment>
<evidence type="ECO:0000256" key="3">
    <source>
        <dbReference type="ARBA" id="ARBA00022989"/>
    </source>
</evidence>
<protein>
    <submittedName>
        <fullName evidence="7">DUF4149 domain-containing protein</fullName>
    </submittedName>
</protein>
<evidence type="ECO:0000256" key="4">
    <source>
        <dbReference type="ARBA" id="ARBA00023136"/>
    </source>
</evidence>
<name>A0A7M1LDW0_9BACT</name>
<evidence type="ECO:0000313" key="8">
    <source>
        <dbReference type="Proteomes" id="UP000594749"/>
    </source>
</evidence>
<feature type="transmembrane region" description="Helical" evidence="5">
    <location>
        <begin position="139"/>
        <end position="156"/>
    </location>
</feature>
<dbReference type="GO" id="GO:0016020">
    <property type="term" value="C:membrane"/>
    <property type="evidence" value="ECO:0007669"/>
    <property type="project" value="UniProtKB-SubCell"/>
</dbReference>
<evidence type="ECO:0000256" key="2">
    <source>
        <dbReference type="ARBA" id="ARBA00022692"/>
    </source>
</evidence>
<dbReference type="AlphaFoldDB" id="A0A7M1LDW0"/>
<dbReference type="EMBL" id="CP063078">
    <property type="protein sequence ID" value="QOQ86759.1"/>
    <property type="molecule type" value="Genomic_DNA"/>
</dbReference>
<evidence type="ECO:0000313" key="7">
    <source>
        <dbReference type="EMBL" id="QOQ86759.1"/>
    </source>
</evidence>